<organism evidence="2 3">
    <name type="scientific">Tepidanaerobacter acetatoxydans (strain DSM 21804 / JCM 16047 / Re1)</name>
    <dbReference type="NCBI Taxonomy" id="1209989"/>
    <lineage>
        <taxon>Bacteria</taxon>
        <taxon>Bacillati</taxon>
        <taxon>Bacillota</taxon>
        <taxon>Clostridia</taxon>
        <taxon>Thermosediminibacterales</taxon>
        <taxon>Tepidanaerobacteraceae</taxon>
        <taxon>Tepidanaerobacter</taxon>
    </lineage>
</organism>
<dbReference type="KEGG" id="tae:TepiRe1_2637"/>
<dbReference type="Pfam" id="PF06114">
    <property type="entry name" value="Peptidase_M78"/>
    <property type="match status" value="1"/>
</dbReference>
<dbReference type="Proteomes" id="UP000010802">
    <property type="component" value="Chromosome"/>
</dbReference>
<name>F4LTV6_TEPAE</name>
<dbReference type="PATRIC" id="fig|1209989.3.peg.3025"/>
<accession>F4LTV6</accession>
<dbReference type="PANTHER" id="PTHR43236">
    <property type="entry name" value="ANTITOXIN HIGA1"/>
    <property type="match status" value="1"/>
</dbReference>
<evidence type="ECO:0000313" key="3">
    <source>
        <dbReference type="Proteomes" id="UP000010802"/>
    </source>
</evidence>
<dbReference type="RefSeq" id="WP_013779472.1">
    <property type="nucleotide sequence ID" value="NC_015519.1"/>
</dbReference>
<feature type="domain" description="IrrE N-terminal-like" evidence="1">
    <location>
        <begin position="168"/>
        <end position="245"/>
    </location>
</feature>
<dbReference type="OrthoDB" id="581382at2"/>
<dbReference type="KEGG" id="tep:TepRe1_2452"/>
<dbReference type="PANTHER" id="PTHR43236:SF1">
    <property type="entry name" value="BLL7220 PROTEIN"/>
    <property type="match status" value="1"/>
</dbReference>
<protein>
    <recommendedName>
        <fullName evidence="1">IrrE N-terminal-like domain-containing protein</fullName>
    </recommendedName>
</protein>
<sequence length="263" mass="30434">MIDLDFRRKSNGVPILSKAEIETLAEMVIKDYNPKLLEEPGSLDVEDFAEGYADLEMDYKDLTHNQSILGMTVFCNCYIPIYNAEENKAEEIPVDEGTIIVDNSLLNDGQLRRGRFTLGHEISHWLLHRHIYMIDKNQLSLFDFLPNDTQPVIKCRSTDIENSGKRQFETDDDWMEWQADYMASALLMPKKAFTRAVKEKFKAMGLKKDYFEVGTDFELNLRAEVLPYELADLFDVSVTAVRIRLKGLNFIRKQQENNQSLFG</sequence>
<dbReference type="eggNOG" id="COG2856">
    <property type="taxonomic scope" value="Bacteria"/>
</dbReference>
<dbReference type="InterPro" id="IPR052345">
    <property type="entry name" value="Rad_response_metalloprotease"/>
</dbReference>
<dbReference type="Gene3D" id="1.10.10.2910">
    <property type="match status" value="1"/>
</dbReference>
<dbReference type="AlphaFoldDB" id="F4LTV6"/>
<gene>
    <name evidence="2" type="ordered locus">TEPIRE1_2637</name>
</gene>
<evidence type="ECO:0000259" key="1">
    <source>
        <dbReference type="Pfam" id="PF06114"/>
    </source>
</evidence>
<proteinExistence type="predicted"/>
<dbReference type="STRING" id="1209989.TepRe1_2452"/>
<accession>L0S6M5</accession>
<dbReference type="EMBL" id="HF563609">
    <property type="protein sequence ID" value="CCP27503.1"/>
    <property type="molecule type" value="Genomic_DNA"/>
</dbReference>
<dbReference type="HOGENOM" id="CLU_083560_1_0_9"/>
<keyword evidence="3" id="KW-1185">Reference proteome</keyword>
<evidence type="ECO:0000313" key="2">
    <source>
        <dbReference type="EMBL" id="CCP27503.1"/>
    </source>
</evidence>
<dbReference type="InterPro" id="IPR010359">
    <property type="entry name" value="IrrE_HExxH"/>
</dbReference>
<reference evidence="3" key="1">
    <citation type="journal article" date="2013" name="Genome Announc.">
        <title>First genome sequence of a syntrophic acetate-oxidizing bacterium, Tepidanaerobacter acetatoxydans strain Re1.</title>
        <authorList>
            <person name="Manzoor S."/>
            <person name="Bongcam-Rudloff E."/>
            <person name="Schnurer A."/>
            <person name="Muller B."/>
        </authorList>
    </citation>
    <scope>NUCLEOTIDE SEQUENCE [LARGE SCALE GENOMIC DNA]</scope>
    <source>
        <strain evidence="3">Re1</strain>
    </source>
</reference>